<organism evidence="2 3">
    <name type="scientific">Diacronema lutheri</name>
    <name type="common">Unicellular marine alga</name>
    <name type="synonym">Monochrysis lutheri</name>
    <dbReference type="NCBI Taxonomy" id="2081491"/>
    <lineage>
        <taxon>Eukaryota</taxon>
        <taxon>Haptista</taxon>
        <taxon>Haptophyta</taxon>
        <taxon>Pavlovophyceae</taxon>
        <taxon>Pavlovales</taxon>
        <taxon>Pavlovaceae</taxon>
        <taxon>Diacronema</taxon>
    </lineage>
</organism>
<dbReference type="AlphaFoldDB" id="A0A8J6BZW1"/>
<protein>
    <recommendedName>
        <fullName evidence="1">SET domain-containing protein</fullName>
    </recommendedName>
</protein>
<sequence>MAAAGLAVRSHEVEGRHYAAVRGFVPGEVLLTAPLDVCAALWPSPLHVSRPTAAELAILRRNPGVQLVRSNARTEGGGGEVFTLLAAAWLLAIRALLMHGTPTWARLMSLDDNARLRGAADAAVVHHFATQLHAALDDESGPTLGEVARLLGAILVNVFGTRSTPREPAPDGLALVVAASLFNHSCEPNAIVDLDGAREDGGGALSGAMSVRALAPIAQGEPVLVAYVDTIEPRYHRRRQLAKSKNFECACARCADPTDGGRFASAVRCRACARGWQLEQLWSSAAGDGEWLCAACGARTPERDVRAWDAAMRARLDALLAAPAKSSGAVDDSARAGEAYAQLVADALEWCHPNHAIVVQALVAAVREHARAAAPAEAAAADAAPASALAAAERVIRAAERALGALERTAPPYDAQKADVLFQIGCARHALARATRGRVPAATERAALLDAAAALRGALAQFRVCGGDACAGSRASHALAGACLRATHALN</sequence>
<evidence type="ECO:0000259" key="1">
    <source>
        <dbReference type="PROSITE" id="PS50280"/>
    </source>
</evidence>
<dbReference type="Gene3D" id="1.25.40.10">
    <property type="entry name" value="Tetratricopeptide repeat domain"/>
    <property type="match status" value="1"/>
</dbReference>
<dbReference type="InterPro" id="IPR046341">
    <property type="entry name" value="SET_dom_sf"/>
</dbReference>
<dbReference type="SUPFAM" id="SSF82199">
    <property type="entry name" value="SET domain"/>
    <property type="match status" value="1"/>
</dbReference>
<feature type="domain" description="SET" evidence="1">
    <location>
        <begin position="63"/>
        <end position="228"/>
    </location>
</feature>
<gene>
    <name evidence="2" type="ORF">KFE25_014086</name>
</gene>
<comment type="caution">
    <text evidence="2">The sequence shown here is derived from an EMBL/GenBank/DDBJ whole genome shotgun (WGS) entry which is preliminary data.</text>
</comment>
<evidence type="ECO:0000313" key="3">
    <source>
        <dbReference type="Proteomes" id="UP000751190"/>
    </source>
</evidence>
<keyword evidence="3" id="KW-1185">Reference proteome</keyword>
<dbReference type="PANTHER" id="PTHR46455:SF1">
    <property type="entry name" value="SET AND MYND DOMAIN CONTAINING, ARTHROPOD-SPECIFIC, MEMBER 2"/>
    <property type="match status" value="1"/>
</dbReference>
<name>A0A8J6BZW1_DIALT</name>
<dbReference type="PANTHER" id="PTHR46455">
    <property type="entry name" value="SET AND MYND DOMAIN CONTAINING, ARTHROPOD-SPECIFIC, MEMBER 4, ISOFORM A"/>
    <property type="match status" value="1"/>
</dbReference>
<dbReference type="InterPro" id="IPR011990">
    <property type="entry name" value="TPR-like_helical_dom_sf"/>
</dbReference>
<accession>A0A8J6BZW1</accession>
<proteinExistence type="predicted"/>
<dbReference type="Proteomes" id="UP000751190">
    <property type="component" value="Unassembled WGS sequence"/>
</dbReference>
<dbReference type="InterPro" id="IPR001214">
    <property type="entry name" value="SET_dom"/>
</dbReference>
<dbReference type="EMBL" id="JAGTXO010000073">
    <property type="protein sequence ID" value="KAG8457357.1"/>
    <property type="molecule type" value="Genomic_DNA"/>
</dbReference>
<dbReference type="CDD" id="cd20071">
    <property type="entry name" value="SET_SMYD"/>
    <property type="match status" value="1"/>
</dbReference>
<dbReference type="Gene3D" id="2.170.270.10">
    <property type="entry name" value="SET domain"/>
    <property type="match status" value="1"/>
</dbReference>
<reference evidence="2" key="1">
    <citation type="submission" date="2021-05" db="EMBL/GenBank/DDBJ databases">
        <title>The genome of the haptophyte Pavlova lutheri (Diacronema luteri, Pavlovales) - a model for lipid biosynthesis in eukaryotic algae.</title>
        <authorList>
            <person name="Hulatt C.J."/>
            <person name="Posewitz M.C."/>
        </authorList>
    </citation>
    <scope>NUCLEOTIDE SEQUENCE</scope>
    <source>
        <strain evidence="2">NIVA-4/92</strain>
    </source>
</reference>
<evidence type="ECO:0000313" key="2">
    <source>
        <dbReference type="EMBL" id="KAG8457357.1"/>
    </source>
</evidence>
<dbReference type="InterPro" id="IPR053010">
    <property type="entry name" value="SET_SmydA-8"/>
</dbReference>
<dbReference type="PROSITE" id="PS50280">
    <property type="entry name" value="SET"/>
    <property type="match status" value="1"/>
</dbReference>
<dbReference type="OrthoDB" id="265717at2759"/>